<evidence type="ECO:0000259" key="8">
    <source>
        <dbReference type="SMART" id="SM00471"/>
    </source>
</evidence>
<keyword evidence="7 9" id="KW-0378">Hydrolase</keyword>
<comment type="catalytic activity">
    <reaction evidence="1">
        <text>a 2'-deoxyribonucleoside 5'-phosphate + H2O = a 2'-deoxyribonucleoside + phosphate</text>
        <dbReference type="Rhea" id="RHEA:36167"/>
        <dbReference type="ChEBI" id="CHEBI:15377"/>
        <dbReference type="ChEBI" id="CHEBI:18274"/>
        <dbReference type="ChEBI" id="CHEBI:43474"/>
        <dbReference type="ChEBI" id="CHEBI:65317"/>
        <dbReference type="EC" id="3.1.3.89"/>
    </reaction>
</comment>
<evidence type="ECO:0000313" key="9">
    <source>
        <dbReference type="EMBL" id="GGG15154.1"/>
    </source>
</evidence>
<comment type="caution">
    <text evidence="9">The sequence shown here is derived from an EMBL/GenBank/DDBJ whole genome shotgun (WGS) entry which is preliminary data.</text>
</comment>
<dbReference type="GO" id="GO:0005737">
    <property type="term" value="C:cytoplasm"/>
    <property type="evidence" value="ECO:0007669"/>
    <property type="project" value="TreeGrafter"/>
</dbReference>
<dbReference type="PANTHER" id="PTHR11845:SF13">
    <property type="entry name" value="5'-DEOXYNUCLEOTIDASE HDDC2"/>
    <property type="match status" value="1"/>
</dbReference>
<keyword evidence="6" id="KW-0479">Metal-binding</keyword>
<protein>
    <recommendedName>
        <fullName evidence="5">5'-deoxynucleotidase</fullName>
        <ecNumber evidence="5">3.1.3.89</ecNumber>
    </recommendedName>
</protein>
<dbReference type="GO" id="GO:0002953">
    <property type="term" value="F:5'-deoxynucleotidase activity"/>
    <property type="evidence" value="ECO:0007669"/>
    <property type="project" value="UniProtKB-EC"/>
</dbReference>
<dbReference type="PANTHER" id="PTHR11845">
    <property type="entry name" value="5'-DEOXYNUCLEOTIDASE HDDC2"/>
    <property type="match status" value="1"/>
</dbReference>
<dbReference type="AlphaFoldDB" id="A0A917FZE5"/>
<comment type="cofactor">
    <cofactor evidence="2">
        <name>Mn(2+)</name>
        <dbReference type="ChEBI" id="CHEBI:29035"/>
    </cofactor>
</comment>
<organism evidence="9 10">
    <name type="scientific">Paenibacillus abyssi</name>
    <dbReference type="NCBI Taxonomy" id="1340531"/>
    <lineage>
        <taxon>Bacteria</taxon>
        <taxon>Bacillati</taxon>
        <taxon>Bacillota</taxon>
        <taxon>Bacilli</taxon>
        <taxon>Bacillales</taxon>
        <taxon>Paenibacillaceae</taxon>
        <taxon>Paenibacillus</taxon>
    </lineage>
</organism>
<keyword evidence="10" id="KW-1185">Reference proteome</keyword>
<dbReference type="InterPro" id="IPR039356">
    <property type="entry name" value="YfbR/HDDC2"/>
</dbReference>
<comment type="cofactor">
    <cofactor evidence="3">
        <name>Co(2+)</name>
        <dbReference type="ChEBI" id="CHEBI:48828"/>
    </cofactor>
</comment>
<dbReference type="RefSeq" id="WP_188532374.1">
    <property type="nucleotide sequence ID" value="NZ_BMGR01000012.1"/>
</dbReference>
<accession>A0A917FZE5</accession>
<sequence length="194" mass="22538">MDRLRKQLAFLVEIDKLKGIVRRSKLIDKSRVENDAEHSWHLAMMAIILSEYANEKVDLQKVISMLLIHDLVEIDAGDTYAYDIDGHKDKFEREQKAAERIFNILPEDQASQLYDLWIEFEKSETPEARFAAAIDRLEPLLLNHYNGGATWKENHITSEMVLNKNKFIQEGSEALWEMAQELIRKSVQDGILKP</sequence>
<dbReference type="SMART" id="SM00471">
    <property type="entry name" value="HDc"/>
    <property type="match status" value="1"/>
</dbReference>
<evidence type="ECO:0000256" key="4">
    <source>
        <dbReference type="ARBA" id="ARBA00011738"/>
    </source>
</evidence>
<reference evidence="9" key="1">
    <citation type="journal article" date="2014" name="Int. J. Syst. Evol. Microbiol.">
        <title>Complete genome sequence of Corynebacterium casei LMG S-19264T (=DSM 44701T), isolated from a smear-ripened cheese.</title>
        <authorList>
            <consortium name="US DOE Joint Genome Institute (JGI-PGF)"/>
            <person name="Walter F."/>
            <person name="Albersmeier A."/>
            <person name="Kalinowski J."/>
            <person name="Ruckert C."/>
        </authorList>
    </citation>
    <scope>NUCLEOTIDE SEQUENCE</scope>
    <source>
        <strain evidence="9">CGMCC 1.12987</strain>
    </source>
</reference>
<dbReference type="EMBL" id="BMGR01000012">
    <property type="protein sequence ID" value="GGG15154.1"/>
    <property type="molecule type" value="Genomic_DNA"/>
</dbReference>
<name>A0A917FZE5_9BACL</name>
<evidence type="ECO:0000256" key="2">
    <source>
        <dbReference type="ARBA" id="ARBA00001936"/>
    </source>
</evidence>
<dbReference type="Pfam" id="PF13023">
    <property type="entry name" value="HD_3"/>
    <property type="match status" value="1"/>
</dbReference>
<comment type="subunit">
    <text evidence="4">Homodimer.</text>
</comment>
<evidence type="ECO:0000256" key="5">
    <source>
        <dbReference type="ARBA" id="ARBA00012964"/>
    </source>
</evidence>
<dbReference type="Proteomes" id="UP000644756">
    <property type="component" value="Unassembled WGS sequence"/>
</dbReference>
<dbReference type="Gene3D" id="1.10.3210.10">
    <property type="entry name" value="Hypothetical protein af1432"/>
    <property type="match status" value="1"/>
</dbReference>
<dbReference type="SUPFAM" id="SSF109604">
    <property type="entry name" value="HD-domain/PDEase-like"/>
    <property type="match status" value="1"/>
</dbReference>
<evidence type="ECO:0000313" key="10">
    <source>
        <dbReference type="Proteomes" id="UP000644756"/>
    </source>
</evidence>
<dbReference type="InterPro" id="IPR003607">
    <property type="entry name" value="HD/PDEase_dom"/>
</dbReference>
<dbReference type="InterPro" id="IPR006674">
    <property type="entry name" value="HD_domain"/>
</dbReference>
<dbReference type="GO" id="GO:0046872">
    <property type="term" value="F:metal ion binding"/>
    <property type="evidence" value="ECO:0007669"/>
    <property type="project" value="UniProtKB-KW"/>
</dbReference>
<evidence type="ECO:0000256" key="6">
    <source>
        <dbReference type="ARBA" id="ARBA00022723"/>
    </source>
</evidence>
<evidence type="ECO:0000256" key="3">
    <source>
        <dbReference type="ARBA" id="ARBA00001941"/>
    </source>
</evidence>
<reference evidence="9" key="2">
    <citation type="submission" date="2020-09" db="EMBL/GenBank/DDBJ databases">
        <authorList>
            <person name="Sun Q."/>
            <person name="Zhou Y."/>
        </authorList>
    </citation>
    <scope>NUCLEOTIDE SEQUENCE</scope>
    <source>
        <strain evidence="9">CGMCC 1.12987</strain>
    </source>
</reference>
<gene>
    <name evidence="9" type="ORF">GCM10010916_35070</name>
</gene>
<feature type="domain" description="HD/PDEase" evidence="8">
    <location>
        <begin position="31"/>
        <end position="149"/>
    </location>
</feature>
<proteinExistence type="predicted"/>
<evidence type="ECO:0000256" key="7">
    <source>
        <dbReference type="ARBA" id="ARBA00022801"/>
    </source>
</evidence>
<dbReference type="EC" id="3.1.3.89" evidence="5"/>
<evidence type="ECO:0000256" key="1">
    <source>
        <dbReference type="ARBA" id="ARBA00001638"/>
    </source>
</evidence>